<dbReference type="Pfam" id="PF22384">
    <property type="entry name" value="PBP2_Ca3427_like"/>
    <property type="match status" value="1"/>
</dbReference>
<dbReference type="InParanoid" id="A0A1Y2GU49"/>
<dbReference type="STRING" id="64571.A0A1Y2GU49"/>
<dbReference type="EMBL" id="MCFF01000009">
    <property type="protein sequence ID" value="ORZ23777.1"/>
    <property type="molecule type" value="Genomic_DNA"/>
</dbReference>
<name>A0A1Y2GU49_9FUNG</name>
<dbReference type="RefSeq" id="XP_021883591.1">
    <property type="nucleotide sequence ID" value="XM_022023416.1"/>
</dbReference>
<sequence length="325" mass="36058">MVSSTNIVLRVGFVPEHFSSPLHLAVELGFFEKEGITVERVCCPSGTGEMTSKLIEGSLDVAIALTEGLVAGIAKGHDAYKIIGTYVKSPLCWAISVGQESRHVDRQSLRDGVIGISRLGSGSHIIPYVLAEQEGWLLQSSQANESKTQPPFDFKVLNTFQQMRDSVNDGSSDAFLWERFTTKPYHDSNEVRMVDTITPPWPAFMIAASTRHLSSSSADSTRQTSALACFLRALSNATTHFVDPENYEESIQFVQDKMSYNRKDVQDWFSGVRYPKEGCSIIQRESLITCARILLEAGVIQKDQEQDVQKNLTTKYIDPAVAQIV</sequence>
<comment type="subcellular location">
    <subcellularLocation>
        <location evidence="1">Periplasm</location>
    </subcellularLocation>
</comment>
<comment type="caution">
    <text evidence="5">The sequence shown here is derived from an EMBL/GenBank/DDBJ whole genome shotgun (WGS) entry which is preliminary data.</text>
</comment>
<dbReference type="InterPro" id="IPR054364">
    <property type="entry name" value="Ca3427-like_PBP2"/>
</dbReference>
<organism evidence="5 6">
    <name type="scientific">Lobosporangium transversale</name>
    <dbReference type="NCBI Taxonomy" id="64571"/>
    <lineage>
        <taxon>Eukaryota</taxon>
        <taxon>Fungi</taxon>
        <taxon>Fungi incertae sedis</taxon>
        <taxon>Mucoromycota</taxon>
        <taxon>Mortierellomycotina</taxon>
        <taxon>Mortierellomycetes</taxon>
        <taxon>Mortierellales</taxon>
        <taxon>Mortierellaceae</taxon>
        <taxon>Lobosporangium</taxon>
    </lineage>
</organism>
<keyword evidence="6" id="KW-1185">Reference proteome</keyword>
<feature type="domain" description="Ca3427-like PBP 2" evidence="4">
    <location>
        <begin position="93"/>
        <end position="197"/>
    </location>
</feature>
<reference evidence="5 6" key="1">
    <citation type="submission" date="2016-07" db="EMBL/GenBank/DDBJ databases">
        <title>Pervasive Adenine N6-methylation of Active Genes in Fungi.</title>
        <authorList>
            <consortium name="DOE Joint Genome Institute"/>
            <person name="Mondo S.J."/>
            <person name="Dannebaum R.O."/>
            <person name="Kuo R.C."/>
            <person name="Labutti K."/>
            <person name="Haridas S."/>
            <person name="Kuo A."/>
            <person name="Salamov A."/>
            <person name="Ahrendt S.R."/>
            <person name="Lipzen A."/>
            <person name="Sullivan W."/>
            <person name="Andreopoulos W.B."/>
            <person name="Clum A."/>
            <person name="Lindquist E."/>
            <person name="Daum C."/>
            <person name="Ramamoorthy G.K."/>
            <person name="Gryganskyi A."/>
            <person name="Culley D."/>
            <person name="Magnuson J.K."/>
            <person name="James T.Y."/>
            <person name="O'Malley M.A."/>
            <person name="Stajich J.E."/>
            <person name="Spatafora J.W."/>
            <person name="Visel A."/>
            <person name="Grigoriev I.V."/>
        </authorList>
    </citation>
    <scope>NUCLEOTIDE SEQUENCE [LARGE SCALE GENOMIC DNA]</scope>
    <source>
        <strain evidence="5 6">NRRL 3116</strain>
    </source>
</reference>
<evidence type="ECO:0000313" key="5">
    <source>
        <dbReference type="EMBL" id="ORZ23777.1"/>
    </source>
</evidence>
<comment type="similarity">
    <text evidence="2">Belongs to the bacterial solute-binding protein SsuA/TauA family.</text>
</comment>
<keyword evidence="3" id="KW-0732">Signal</keyword>
<accession>A0A1Y2GU49</accession>
<proteinExistence type="inferred from homology"/>
<dbReference type="AlphaFoldDB" id="A0A1Y2GU49"/>
<evidence type="ECO:0000256" key="3">
    <source>
        <dbReference type="ARBA" id="ARBA00022729"/>
    </source>
</evidence>
<dbReference type="Pfam" id="PF13379">
    <property type="entry name" value="NMT1_2"/>
    <property type="match status" value="1"/>
</dbReference>
<dbReference type="Proteomes" id="UP000193648">
    <property type="component" value="Unassembled WGS sequence"/>
</dbReference>
<dbReference type="GeneID" id="33565260"/>
<evidence type="ECO:0000259" key="4">
    <source>
        <dbReference type="Pfam" id="PF22384"/>
    </source>
</evidence>
<dbReference type="GO" id="GO:0042597">
    <property type="term" value="C:periplasmic space"/>
    <property type="evidence" value="ECO:0007669"/>
    <property type="project" value="UniProtKB-SubCell"/>
</dbReference>
<evidence type="ECO:0000256" key="2">
    <source>
        <dbReference type="ARBA" id="ARBA00010742"/>
    </source>
</evidence>
<dbReference type="OrthoDB" id="1363at2759"/>
<evidence type="ECO:0000256" key="1">
    <source>
        <dbReference type="ARBA" id="ARBA00004418"/>
    </source>
</evidence>
<gene>
    <name evidence="5" type="ORF">BCR41DRAFT_349170</name>
</gene>
<protein>
    <recommendedName>
        <fullName evidence="4">Ca3427-like PBP 2 domain-containing protein</fullName>
    </recommendedName>
</protein>
<dbReference type="SUPFAM" id="SSF53850">
    <property type="entry name" value="Periplasmic binding protein-like II"/>
    <property type="match status" value="1"/>
</dbReference>
<dbReference type="PANTHER" id="PTHR30024:SF47">
    <property type="entry name" value="TAURINE-BINDING PERIPLASMIC PROTEIN"/>
    <property type="match status" value="1"/>
</dbReference>
<dbReference type="Gene3D" id="3.40.190.10">
    <property type="entry name" value="Periplasmic binding protein-like II"/>
    <property type="match status" value="2"/>
</dbReference>
<dbReference type="PANTHER" id="PTHR30024">
    <property type="entry name" value="ALIPHATIC SULFONATES-BINDING PROTEIN-RELATED"/>
    <property type="match status" value="1"/>
</dbReference>
<dbReference type="CDD" id="cd13637">
    <property type="entry name" value="PBP2_Ca3427_like"/>
    <property type="match status" value="1"/>
</dbReference>
<evidence type="ECO:0000313" key="6">
    <source>
        <dbReference type="Proteomes" id="UP000193648"/>
    </source>
</evidence>